<dbReference type="GO" id="GO:0004364">
    <property type="term" value="F:glutathione transferase activity"/>
    <property type="evidence" value="ECO:0007669"/>
    <property type="project" value="UniProtKB-EC"/>
</dbReference>
<comment type="catalytic activity">
    <reaction evidence="4">
        <text>RX + glutathione = an S-substituted glutathione + a halide anion + H(+)</text>
        <dbReference type="Rhea" id="RHEA:16437"/>
        <dbReference type="ChEBI" id="CHEBI:15378"/>
        <dbReference type="ChEBI" id="CHEBI:16042"/>
        <dbReference type="ChEBI" id="CHEBI:17792"/>
        <dbReference type="ChEBI" id="CHEBI:57925"/>
        <dbReference type="ChEBI" id="CHEBI:90779"/>
        <dbReference type="EC" id="2.5.1.18"/>
    </reaction>
</comment>
<dbReference type="PANTHER" id="PTHR43900">
    <property type="entry name" value="GLUTATHIONE S-TRANSFERASE RHO"/>
    <property type="match status" value="1"/>
</dbReference>
<dbReference type="InterPro" id="IPR004045">
    <property type="entry name" value="Glutathione_S-Trfase_N"/>
</dbReference>
<protein>
    <recommendedName>
        <fullName evidence="2">glutathione transferase</fullName>
        <ecNumber evidence="2">2.5.1.18</ecNumber>
    </recommendedName>
</protein>
<reference evidence="6" key="1">
    <citation type="journal article" date="2023" name="Science">
        <title>Elucidation of the pathway for biosynthesis of saponin adjuvants from the soapbark tree.</title>
        <authorList>
            <person name="Reed J."/>
            <person name="Orme A."/>
            <person name="El-Demerdash A."/>
            <person name="Owen C."/>
            <person name="Martin L.B.B."/>
            <person name="Misra R.C."/>
            <person name="Kikuchi S."/>
            <person name="Rejzek M."/>
            <person name="Martin A.C."/>
            <person name="Harkess A."/>
            <person name="Leebens-Mack J."/>
            <person name="Louveau T."/>
            <person name="Stephenson M.J."/>
            <person name="Osbourn A."/>
        </authorList>
    </citation>
    <scope>NUCLEOTIDE SEQUENCE</scope>
    <source>
        <strain evidence="6">S10</strain>
    </source>
</reference>
<accession>A0AAD7Q146</accession>
<dbReference type="FunFam" id="3.40.30.10:FF:000016">
    <property type="entry name" value="Glutathione S-transferase F2"/>
    <property type="match status" value="1"/>
</dbReference>
<keyword evidence="7" id="KW-1185">Reference proteome</keyword>
<evidence type="ECO:0000256" key="3">
    <source>
        <dbReference type="ARBA" id="ARBA00022679"/>
    </source>
</evidence>
<evidence type="ECO:0000313" key="7">
    <source>
        <dbReference type="Proteomes" id="UP001163823"/>
    </source>
</evidence>
<comment type="caution">
    <text evidence="6">The sequence shown here is derived from an EMBL/GenBank/DDBJ whole genome shotgun (WGS) entry which is preliminary data.</text>
</comment>
<sequence length="99" mass="11312">MESQLETIVKKQKWRSSYILFQCPHVVPVQCSLSTEKNIDFELVPVNLTAGEHKQPPFLSKNPFGQIPVLEDGDLTLFESRAITQYVAEKYKEKGTDLD</sequence>
<dbReference type="Proteomes" id="UP001163823">
    <property type="component" value="Chromosome 4"/>
</dbReference>
<feature type="domain" description="GST N-terminal" evidence="5">
    <location>
        <begin position="36"/>
        <end position="95"/>
    </location>
</feature>
<dbReference type="EMBL" id="JARAOO010000004">
    <property type="protein sequence ID" value="KAJ7972927.1"/>
    <property type="molecule type" value="Genomic_DNA"/>
</dbReference>
<organism evidence="6 7">
    <name type="scientific">Quillaja saponaria</name>
    <name type="common">Soap bark tree</name>
    <dbReference type="NCBI Taxonomy" id="32244"/>
    <lineage>
        <taxon>Eukaryota</taxon>
        <taxon>Viridiplantae</taxon>
        <taxon>Streptophyta</taxon>
        <taxon>Embryophyta</taxon>
        <taxon>Tracheophyta</taxon>
        <taxon>Spermatophyta</taxon>
        <taxon>Magnoliopsida</taxon>
        <taxon>eudicotyledons</taxon>
        <taxon>Gunneridae</taxon>
        <taxon>Pentapetalae</taxon>
        <taxon>rosids</taxon>
        <taxon>fabids</taxon>
        <taxon>Fabales</taxon>
        <taxon>Quillajaceae</taxon>
        <taxon>Quillaja</taxon>
    </lineage>
</organism>
<dbReference type="KEGG" id="qsa:O6P43_010742"/>
<dbReference type="Pfam" id="PF02798">
    <property type="entry name" value="GST_N"/>
    <property type="match status" value="1"/>
</dbReference>
<dbReference type="InterPro" id="IPR036249">
    <property type="entry name" value="Thioredoxin-like_sf"/>
</dbReference>
<name>A0AAD7Q146_QUISA</name>
<dbReference type="AlphaFoldDB" id="A0AAD7Q146"/>
<dbReference type="EC" id="2.5.1.18" evidence="2"/>
<dbReference type="SFLD" id="SFLDS00019">
    <property type="entry name" value="Glutathione_Transferase_(cytos"/>
    <property type="match status" value="1"/>
</dbReference>
<evidence type="ECO:0000256" key="4">
    <source>
        <dbReference type="ARBA" id="ARBA00047960"/>
    </source>
</evidence>
<dbReference type="InterPro" id="IPR040079">
    <property type="entry name" value="Glutathione_S-Trfase"/>
</dbReference>
<dbReference type="GO" id="GO:0005737">
    <property type="term" value="C:cytoplasm"/>
    <property type="evidence" value="ECO:0007669"/>
    <property type="project" value="TreeGrafter"/>
</dbReference>
<gene>
    <name evidence="6" type="ORF">O6P43_010742</name>
</gene>
<evidence type="ECO:0000259" key="5">
    <source>
        <dbReference type="PROSITE" id="PS50404"/>
    </source>
</evidence>
<evidence type="ECO:0000313" key="6">
    <source>
        <dbReference type="EMBL" id="KAJ7972927.1"/>
    </source>
</evidence>
<dbReference type="GO" id="GO:0006749">
    <property type="term" value="P:glutathione metabolic process"/>
    <property type="evidence" value="ECO:0007669"/>
    <property type="project" value="TreeGrafter"/>
</dbReference>
<dbReference type="PROSITE" id="PS50404">
    <property type="entry name" value="GST_NTER"/>
    <property type="match status" value="1"/>
</dbReference>
<dbReference type="PANTHER" id="PTHR43900:SF72">
    <property type="entry name" value="GLUTATHIONE S-TRANSFERASE F13"/>
    <property type="match status" value="1"/>
</dbReference>
<dbReference type="GO" id="GO:0043295">
    <property type="term" value="F:glutathione binding"/>
    <property type="evidence" value="ECO:0007669"/>
    <property type="project" value="TreeGrafter"/>
</dbReference>
<proteinExistence type="inferred from homology"/>
<comment type="similarity">
    <text evidence="1">Belongs to the GST superfamily. Phi family.</text>
</comment>
<keyword evidence="3" id="KW-0808">Transferase</keyword>
<dbReference type="Gene3D" id="3.40.30.10">
    <property type="entry name" value="Glutaredoxin"/>
    <property type="match status" value="1"/>
</dbReference>
<dbReference type="SUPFAM" id="SSF52833">
    <property type="entry name" value="Thioredoxin-like"/>
    <property type="match status" value="1"/>
</dbReference>
<evidence type="ECO:0000256" key="1">
    <source>
        <dbReference type="ARBA" id="ARBA00010128"/>
    </source>
</evidence>
<dbReference type="CDD" id="cd03053">
    <property type="entry name" value="GST_N_Phi"/>
    <property type="match status" value="1"/>
</dbReference>
<evidence type="ECO:0000256" key="2">
    <source>
        <dbReference type="ARBA" id="ARBA00012452"/>
    </source>
</evidence>